<protein>
    <submittedName>
        <fullName evidence="1">Uncharacterized protein</fullName>
    </submittedName>
</protein>
<evidence type="ECO:0000313" key="1">
    <source>
        <dbReference type="EMBL" id="JAH79487.1"/>
    </source>
</evidence>
<reference evidence="1" key="1">
    <citation type="submission" date="2014-11" db="EMBL/GenBank/DDBJ databases">
        <authorList>
            <person name="Amaro Gonzalez C."/>
        </authorList>
    </citation>
    <scope>NUCLEOTIDE SEQUENCE</scope>
</reference>
<name>A0A0E9VN53_ANGAN</name>
<reference evidence="1" key="2">
    <citation type="journal article" date="2015" name="Fish Shellfish Immunol.">
        <title>Early steps in the European eel (Anguilla anguilla)-Vibrio vulnificus interaction in the gills: Role of the RtxA13 toxin.</title>
        <authorList>
            <person name="Callol A."/>
            <person name="Pajuelo D."/>
            <person name="Ebbesson L."/>
            <person name="Teles M."/>
            <person name="MacKenzie S."/>
            <person name="Amaro C."/>
        </authorList>
    </citation>
    <scope>NUCLEOTIDE SEQUENCE</scope>
</reference>
<sequence length="57" mass="6360">MLIVLLTTTSNRAHSGGYNPAKTLCRGKPTFLKTDRINNKSFSAFCQCNLSHITKPY</sequence>
<accession>A0A0E9VN53</accession>
<dbReference type="EMBL" id="GBXM01029090">
    <property type="protein sequence ID" value="JAH79487.1"/>
    <property type="molecule type" value="Transcribed_RNA"/>
</dbReference>
<dbReference type="AlphaFoldDB" id="A0A0E9VN53"/>
<proteinExistence type="predicted"/>
<organism evidence="1">
    <name type="scientific">Anguilla anguilla</name>
    <name type="common">European freshwater eel</name>
    <name type="synonym">Muraena anguilla</name>
    <dbReference type="NCBI Taxonomy" id="7936"/>
    <lineage>
        <taxon>Eukaryota</taxon>
        <taxon>Metazoa</taxon>
        <taxon>Chordata</taxon>
        <taxon>Craniata</taxon>
        <taxon>Vertebrata</taxon>
        <taxon>Euteleostomi</taxon>
        <taxon>Actinopterygii</taxon>
        <taxon>Neopterygii</taxon>
        <taxon>Teleostei</taxon>
        <taxon>Anguilliformes</taxon>
        <taxon>Anguillidae</taxon>
        <taxon>Anguilla</taxon>
    </lineage>
</organism>